<reference evidence="2 3" key="1">
    <citation type="submission" date="2020-07" db="EMBL/GenBank/DDBJ databases">
        <title>Sequencing the genomes of 1000 actinobacteria strains.</title>
        <authorList>
            <person name="Klenk H.-P."/>
        </authorList>
    </citation>
    <scope>NUCLEOTIDE SEQUENCE [LARGE SCALE GENOMIC DNA]</scope>
    <source>
        <strain evidence="2 3">DSM 23819</strain>
    </source>
</reference>
<proteinExistence type="predicted"/>
<name>A0A7Y9S3H8_9ACTN</name>
<comment type="caution">
    <text evidence="2">The sequence shown here is derived from an EMBL/GenBank/DDBJ whole genome shotgun (WGS) entry which is preliminary data.</text>
</comment>
<evidence type="ECO:0000313" key="2">
    <source>
        <dbReference type="EMBL" id="NYG59049.1"/>
    </source>
</evidence>
<protein>
    <recommendedName>
        <fullName evidence="4">Alpha/beta hydrolase</fullName>
    </recommendedName>
</protein>
<evidence type="ECO:0000313" key="3">
    <source>
        <dbReference type="Proteomes" id="UP000540656"/>
    </source>
</evidence>
<evidence type="ECO:0000256" key="1">
    <source>
        <dbReference type="SAM" id="MobiDB-lite"/>
    </source>
</evidence>
<gene>
    <name evidence="2" type="ORF">BJ980_001972</name>
</gene>
<dbReference type="InterPro" id="IPR029058">
    <property type="entry name" value="AB_hydrolase_fold"/>
</dbReference>
<dbReference type="RefSeq" id="WP_179502143.1">
    <property type="nucleotide sequence ID" value="NZ_JACCAA010000001.1"/>
</dbReference>
<sequence length="456" mass="46930">MSTDNHDEQNEQGTGLGARKGDAITEQQQKALDHQAKYDQMMRLADLFDASGDEMRTRAALGNQVLNDEAVSASAELSPKTFSQAEQDIVAATTGKSGLMVRSVELDADALIVRATVLTYQWIDDLQDVAYKTLGSIAARAVGYLAPEVALGGAIFSAGLIETDALDRDGLASYLNELADANPELMDHFVSGGGGLIEGLQMRAMLTAAVLGSEQGPAVTQGGLRAVGAPEFGDDFSSALRDMAGGVIDASESATESATNDGAAAPRSIEDLMTSLSQVDGDLLVQKLPGGRYIAYLPSHGRRGRATLQLVGSDVSGRVSSVLEAIEAAVGDDSGARVMVVGHAQGGVAAAEIAAAAASDKFVIDQVITAGAPAAQVTRVPEGTTVLALEDRADPVALLGSLINAGVANRLTVVFDGGQLTGTAAYVEGGRAADTATHPELRAAIARIHELGYLAG</sequence>
<dbReference type="SUPFAM" id="SSF53474">
    <property type="entry name" value="alpha/beta-Hydrolases"/>
    <property type="match status" value="1"/>
</dbReference>
<dbReference type="Proteomes" id="UP000540656">
    <property type="component" value="Unassembled WGS sequence"/>
</dbReference>
<organism evidence="2 3">
    <name type="scientific">Nocardioides daedukensis</name>
    <dbReference type="NCBI Taxonomy" id="634462"/>
    <lineage>
        <taxon>Bacteria</taxon>
        <taxon>Bacillati</taxon>
        <taxon>Actinomycetota</taxon>
        <taxon>Actinomycetes</taxon>
        <taxon>Propionibacteriales</taxon>
        <taxon>Nocardioidaceae</taxon>
        <taxon>Nocardioides</taxon>
    </lineage>
</organism>
<keyword evidence="3" id="KW-1185">Reference proteome</keyword>
<dbReference type="EMBL" id="JACCAA010000001">
    <property type="protein sequence ID" value="NYG59049.1"/>
    <property type="molecule type" value="Genomic_DNA"/>
</dbReference>
<evidence type="ECO:0008006" key="4">
    <source>
        <dbReference type="Google" id="ProtNLM"/>
    </source>
</evidence>
<accession>A0A7Y9S3H8</accession>
<feature type="region of interest" description="Disordered" evidence="1">
    <location>
        <begin position="1"/>
        <end position="22"/>
    </location>
</feature>
<dbReference type="AlphaFoldDB" id="A0A7Y9S3H8"/>